<accession>A0A8H5NRR4</accession>
<comment type="cofactor">
    <cofactor evidence="1">
        <name>FMN</name>
        <dbReference type="ChEBI" id="CHEBI:58210"/>
    </cofactor>
</comment>
<gene>
    <name evidence="8" type="ORF">FPCIR_13565</name>
</gene>
<sequence length="417" mass="44905">MKLPPVTNVTAAAASHLGLKPSPPAGTARIPQPSGKPIPKLFTPLTIRGVTLPNRIWVGPMAQYSAIDGFHTHWHLAHYGELVKRGPGLVMVEATAVQAVGRASPEDAGLYLNGHVDMLEREVDFAHSLGAKIGIQLGHAGRKASTTALPVSTRDGAKTTASKEAGGWPDEVFGPTNEPFTDQHPAPRALTVPELDRVKEDFVKAAERAVSAGFDIIELHFAHGYLIASFISPAVNKRQDQYGGNFENRVRLALEIVQGVRAVIPKTMPLFVRISATDWLENNPEYEGESWTIKDSVELASLLAARGVDVLDVSSGGSHHLQKIKGGLDYQATLAKEIKKQVGNKLLVSAVGLITSGRQAEDVLLGGQGENNTPLDLVAVGRGFLKNPGLVWAWAEELDAPVHMPAQLEWIFTMRKS</sequence>
<dbReference type="Gene3D" id="3.20.20.70">
    <property type="entry name" value="Aldolase class I"/>
    <property type="match status" value="1"/>
</dbReference>
<evidence type="ECO:0000256" key="3">
    <source>
        <dbReference type="ARBA" id="ARBA00022643"/>
    </source>
</evidence>
<dbReference type="Pfam" id="PF00724">
    <property type="entry name" value="Oxidored_FMN"/>
    <property type="match status" value="1"/>
</dbReference>
<evidence type="ECO:0000256" key="1">
    <source>
        <dbReference type="ARBA" id="ARBA00001917"/>
    </source>
</evidence>
<evidence type="ECO:0000256" key="6">
    <source>
        <dbReference type="SAM" id="MobiDB-lite"/>
    </source>
</evidence>
<dbReference type="GO" id="GO:0050661">
    <property type="term" value="F:NADP binding"/>
    <property type="evidence" value="ECO:0007669"/>
    <property type="project" value="InterPro"/>
</dbReference>
<dbReference type="InterPro" id="IPR013785">
    <property type="entry name" value="Aldolase_TIM"/>
</dbReference>
<dbReference type="Proteomes" id="UP000546213">
    <property type="component" value="Unassembled WGS sequence"/>
</dbReference>
<dbReference type="AlphaFoldDB" id="A0A8H5NRR4"/>
<dbReference type="PANTHER" id="PTHR43303:SF4">
    <property type="entry name" value="NADPH DEHYDROGENASE C23G7.10C-RELATED"/>
    <property type="match status" value="1"/>
</dbReference>
<dbReference type="GO" id="GO:0010181">
    <property type="term" value="F:FMN binding"/>
    <property type="evidence" value="ECO:0007669"/>
    <property type="project" value="InterPro"/>
</dbReference>
<dbReference type="GO" id="GO:0003959">
    <property type="term" value="F:NADPH dehydrogenase activity"/>
    <property type="evidence" value="ECO:0007669"/>
    <property type="project" value="InterPro"/>
</dbReference>
<name>A0A8H5NRR4_9HYPO</name>
<dbReference type="InterPro" id="IPR001155">
    <property type="entry name" value="OxRdtase_FMN_N"/>
</dbReference>
<proteinExistence type="predicted"/>
<feature type="region of interest" description="Disordered" evidence="6">
    <location>
        <begin position="15"/>
        <end position="37"/>
    </location>
</feature>
<dbReference type="CDD" id="cd02932">
    <property type="entry name" value="OYE_YqiM_FMN"/>
    <property type="match status" value="1"/>
</dbReference>
<feature type="domain" description="NADH:flavin oxidoreductase/NADH oxidase N-terminal" evidence="7">
    <location>
        <begin position="40"/>
        <end position="393"/>
    </location>
</feature>
<evidence type="ECO:0000313" key="9">
    <source>
        <dbReference type="Proteomes" id="UP000546213"/>
    </source>
</evidence>
<evidence type="ECO:0000313" key="8">
    <source>
        <dbReference type="EMBL" id="KAF5574553.1"/>
    </source>
</evidence>
<feature type="region of interest" description="Disordered" evidence="6">
    <location>
        <begin position="146"/>
        <end position="170"/>
    </location>
</feature>
<dbReference type="SUPFAM" id="SSF51395">
    <property type="entry name" value="FMN-linked oxidoreductases"/>
    <property type="match status" value="1"/>
</dbReference>
<dbReference type="InterPro" id="IPR044152">
    <property type="entry name" value="YqjM-like"/>
</dbReference>
<reference evidence="8 9" key="1">
    <citation type="submission" date="2020-05" db="EMBL/GenBank/DDBJ databases">
        <title>Identification and distribution of gene clusters putatively required for synthesis of sphingolipid metabolism inhibitors in phylogenetically diverse species of the filamentous fungus Fusarium.</title>
        <authorList>
            <person name="Kim H.-S."/>
            <person name="Busman M."/>
            <person name="Brown D.W."/>
            <person name="Divon H."/>
            <person name="Uhlig S."/>
            <person name="Proctor R.H."/>
        </authorList>
    </citation>
    <scope>NUCLEOTIDE SEQUENCE [LARGE SCALE GENOMIC DNA]</scope>
    <source>
        <strain evidence="8 9">NRRL 36939</strain>
    </source>
</reference>
<evidence type="ECO:0000256" key="5">
    <source>
        <dbReference type="ARBA" id="ARBA00023002"/>
    </source>
</evidence>
<dbReference type="OrthoDB" id="72788at2759"/>
<keyword evidence="4" id="KW-0521">NADP</keyword>
<evidence type="ECO:0000256" key="4">
    <source>
        <dbReference type="ARBA" id="ARBA00022857"/>
    </source>
</evidence>
<protein>
    <submittedName>
        <fullName evidence="8">NADPH dehydrogenase</fullName>
    </submittedName>
</protein>
<dbReference type="EMBL" id="JAAOAS010000519">
    <property type="protein sequence ID" value="KAF5574553.1"/>
    <property type="molecule type" value="Genomic_DNA"/>
</dbReference>
<dbReference type="PANTHER" id="PTHR43303">
    <property type="entry name" value="NADPH DEHYDROGENASE C23G7.10C-RELATED"/>
    <property type="match status" value="1"/>
</dbReference>
<evidence type="ECO:0000259" key="7">
    <source>
        <dbReference type="Pfam" id="PF00724"/>
    </source>
</evidence>
<evidence type="ECO:0000256" key="2">
    <source>
        <dbReference type="ARBA" id="ARBA00022630"/>
    </source>
</evidence>
<keyword evidence="3" id="KW-0288">FMN</keyword>
<comment type="caution">
    <text evidence="8">The sequence shown here is derived from an EMBL/GenBank/DDBJ whole genome shotgun (WGS) entry which is preliminary data.</text>
</comment>
<keyword evidence="5" id="KW-0560">Oxidoreductase</keyword>
<organism evidence="8 9">
    <name type="scientific">Fusarium pseudocircinatum</name>
    <dbReference type="NCBI Taxonomy" id="56676"/>
    <lineage>
        <taxon>Eukaryota</taxon>
        <taxon>Fungi</taxon>
        <taxon>Dikarya</taxon>
        <taxon>Ascomycota</taxon>
        <taxon>Pezizomycotina</taxon>
        <taxon>Sordariomycetes</taxon>
        <taxon>Hypocreomycetidae</taxon>
        <taxon>Hypocreales</taxon>
        <taxon>Nectriaceae</taxon>
        <taxon>Fusarium</taxon>
        <taxon>Fusarium fujikuroi species complex</taxon>
    </lineage>
</organism>
<keyword evidence="9" id="KW-1185">Reference proteome</keyword>
<keyword evidence="2" id="KW-0285">Flavoprotein</keyword>